<feature type="chain" id="PRO_5017454075" description="Insulin-like domain-containing protein" evidence="2">
    <location>
        <begin position="29"/>
        <end position="81"/>
    </location>
</feature>
<accession>A0A3B4AWM0</accession>
<dbReference type="AlphaFoldDB" id="A0A3B4AWM0"/>
<dbReference type="SUPFAM" id="SSF56994">
    <property type="entry name" value="Insulin-like"/>
    <property type="match status" value="1"/>
</dbReference>
<reference evidence="3" key="1">
    <citation type="submission" date="2025-08" db="UniProtKB">
        <authorList>
            <consortium name="Ensembl"/>
        </authorList>
    </citation>
    <scope>IDENTIFICATION</scope>
</reference>
<protein>
    <recommendedName>
        <fullName evidence="5">Insulin-like domain-containing protein</fullName>
    </recommendedName>
</protein>
<evidence type="ECO:0000256" key="2">
    <source>
        <dbReference type="SAM" id="SignalP"/>
    </source>
</evidence>
<evidence type="ECO:0000256" key="1">
    <source>
        <dbReference type="SAM" id="MobiDB-lite"/>
    </source>
</evidence>
<sequence>MSGLKRVLCLTVVVVGLVVVGVVVEVEGHESIKMCGRDLIRHAVSYCGNSRLRRAVPMPEAPQQRGENESSHTGSLIDTLQ</sequence>
<feature type="compositionally biased region" description="Polar residues" evidence="1">
    <location>
        <begin position="71"/>
        <end position="81"/>
    </location>
</feature>
<feature type="signal peptide" evidence="2">
    <location>
        <begin position="1"/>
        <end position="28"/>
    </location>
</feature>
<name>A0A3B4AWM0_9GOBI</name>
<dbReference type="Ensembl" id="ENSPMGT00000023018.1">
    <property type="protein sequence ID" value="ENSPMGP00000021612.1"/>
    <property type="gene ID" value="ENSPMGG00000017489.1"/>
</dbReference>
<organism evidence="3 4">
    <name type="scientific">Periophthalmus magnuspinnatus</name>
    <dbReference type="NCBI Taxonomy" id="409849"/>
    <lineage>
        <taxon>Eukaryota</taxon>
        <taxon>Metazoa</taxon>
        <taxon>Chordata</taxon>
        <taxon>Craniata</taxon>
        <taxon>Vertebrata</taxon>
        <taxon>Euteleostomi</taxon>
        <taxon>Actinopterygii</taxon>
        <taxon>Neopterygii</taxon>
        <taxon>Teleostei</taxon>
        <taxon>Neoteleostei</taxon>
        <taxon>Acanthomorphata</taxon>
        <taxon>Gobiaria</taxon>
        <taxon>Gobiiformes</taxon>
        <taxon>Gobioidei</taxon>
        <taxon>Gobiidae</taxon>
        <taxon>Oxudercinae</taxon>
        <taxon>Periophthalmus</taxon>
    </lineage>
</organism>
<evidence type="ECO:0000313" key="4">
    <source>
        <dbReference type="Proteomes" id="UP000261520"/>
    </source>
</evidence>
<dbReference type="InterPro" id="IPR036438">
    <property type="entry name" value="Insulin-like_sf"/>
</dbReference>
<evidence type="ECO:0000313" key="3">
    <source>
        <dbReference type="Ensembl" id="ENSPMGP00000021612.1"/>
    </source>
</evidence>
<evidence type="ECO:0008006" key="5">
    <source>
        <dbReference type="Google" id="ProtNLM"/>
    </source>
</evidence>
<feature type="region of interest" description="Disordered" evidence="1">
    <location>
        <begin position="57"/>
        <end position="81"/>
    </location>
</feature>
<proteinExistence type="predicted"/>
<keyword evidence="4" id="KW-1185">Reference proteome</keyword>
<reference evidence="3" key="2">
    <citation type="submission" date="2025-09" db="UniProtKB">
        <authorList>
            <consortium name="Ensembl"/>
        </authorList>
    </citation>
    <scope>IDENTIFICATION</scope>
</reference>
<dbReference type="Proteomes" id="UP000261520">
    <property type="component" value="Unplaced"/>
</dbReference>
<keyword evidence="2" id="KW-0732">Signal</keyword>